<dbReference type="Gene3D" id="3.40.50.150">
    <property type="entry name" value="Vaccinia Virus protein VP39"/>
    <property type="match status" value="1"/>
</dbReference>
<sequence length="217" mass="24510">MTIGWYEIVLKDLPPGSTLLDVGIGTAGALIACESLLRAKRLRVVGMDYDDQYIRQAEIAIQKADLTDCIQVVAMDLYDLQTEKGKLPPKLLPPLSDARGSNDRLFDAVYFSGSFSLLPDWTAALMIAASALSPSDGKIYITQTYQKQSSWFWSWWKPWLRYITTIDFGQLVTANRIQEFYRDHANGNGWNLLWHEKIPGNVDNPWQAAYGTCLQVN</sequence>
<dbReference type="GO" id="GO:0008168">
    <property type="term" value="F:methyltransferase activity"/>
    <property type="evidence" value="ECO:0007669"/>
    <property type="project" value="UniProtKB-KW"/>
</dbReference>
<dbReference type="EMBL" id="CAICTM010001413">
    <property type="protein sequence ID" value="CAB9523431.1"/>
    <property type="molecule type" value="Genomic_DNA"/>
</dbReference>
<protein>
    <submittedName>
        <fullName evidence="1">Methyltransferase domain</fullName>
    </submittedName>
</protein>
<gene>
    <name evidence="1" type="ORF">SEMRO_1415_G270760.1</name>
</gene>
<evidence type="ECO:0000313" key="2">
    <source>
        <dbReference type="Proteomes" id="UP001153069"/>
    </source>
</evidence>
<keyword evidence="1" id="KW-0808">Transferase</keyword>
<dbReference type="Proteomes" id="UP001153069">
    <property type="component" value="Unassembled WGS sequence"/>
</dbReference>
<dbReference type="Pfam" id="PF13489">
    <property type="entry name" value="Methyltransf_23"/>
    <property type="match status" value="1"/>
</dbReference>
<keyword evidence="2" id="KW-1185">Reference proteome</keyword>
<reference evidence="1" key="1">
    <citation type="submission" date="2020-06" db="EMBL/GenBank/DDBJ databases">
        <authorList>
            <consortium name="Plant Systems Biology data submission"/>
        </authorList>
    </citation>
    <scope>NUCLEOTIDE SEQUENCE</scope>
    <source>
        <strain evidence="1">D6</strain>
    </source>
</reference>
<dbReference type="InterPro" id="IPR029063">
    <property type="entry name" value="SAM-dependent_MTases_sf"/>
</dbReference>
<accession>A0A9N8ELI4</accession>
<dbReference type="CDD" id="cd02440">
    <property type="entry name" value="AdoMet_MTases"/>
    <property type="match status" value="1"/>
</dbReference>
<organism evidence="1 2">
    <name type="scientific">Seminavis robusta</name>
    <dbReference type="NCBI Taxonomy" id="568900"/>
    <lineage>
        <taxon>Eukaryota</taxon>
        <taxon>Sar</taxon>
        <taxon>Stramenopiles</taxon>
        <taxon>Ochrophyta</taxon>
        <taxon>Bacillariophyta</taxon>
        <taxon>Bacillariophyceae</taxon>
        <taxon>Bacillariophycidae</taxon>
        <taxon>Naviculales</taxon>
        <taxon>Naviculaceae</taxon>
        <taxon>Seminavis</taxon>
    </lineage>
</organism>
<dbReference type="AlphaFoldDB" id="A0A9N8ELI4"/>
<proteinExistence type="predicted"/>
<dbReference type="GO" id="GO:0032259">
    <property type="term" value="P:methylation"/>
    <property type="evidence" value="ECO:0007669"/>
    <property type="project" value="UniProtKB-KW"/>
</dbReference>
<evidence type="ECO:0000313" key="1">
    <source>
        <dbReference type="EMBL" id="CAB9523431.1"/>
    </source>
</evidence>
<comment type="caution">
    <text evidence="1">The sequence shown here is derived from an EMBL/GenBank/DDBJ whole genome shotgun (WGS) entry which is preliminary data.</text>
</comment>
<keyword evidence="1" id="KW-0489">Methyltransferase</keyword>
<dbReference type="SUPFAM" id="SSF53335">
    <property type="entry name" value="S-adenosyl-L-methionine-dependent methyltransferases"/>
    <property type="match status" value="1"/>
</dbReference>
<name>A0A9N8ELI4_9STRA</name>
<dbReference type="OrthoDB" id="540004at2759"/>